<evidence type="ECO:0000256" key="6">
    <source>
        <dbReference type="ARBA" id="ARBA00022531"/>
    </source>
</evidence>
<comment type="similarity">
    <text evidence="3">Belongs to the PsaL family.</text>
</comment>
<feature type="transmembrane region" description="Helical" evidence="15">
    <location>
        <begin position="153"/>
        <end position="173"/>
    </location>
</feature>
<feature type="transmembrane region" description="Helical" evidence="15">
    <location>
        <begin position="232"/>
        <end position="253"/>
    </location>
</feature>
<evidence type="ECO:0000256" key="3">
    <source>
        <dbReference type="ARBA" id="ARBA00008820"/>
    </source>
</evidence>
<gene>
    <name evidence="17" type="ORF">GS597_18135</name>
</gene>
<feature type="transmembrane region" description="Helical" evidence="15">
    <location>
        <begin position="440"/>
        <end position="465"/>
    </location>
</feature>
<evidence type="ECO:0000256" key="10">
    <source>
        <dbReference type="ARBA" id="ARBA00022991"/>
    </source>
</evidence>
<keyword evidence="12 15" id="KW-0472">Membrane</keyword>
<feature type="transmembrane region" description="Helical" evidence="15">
    <location>
        <begin position="313"/>
        <end position="334"/>
    </location>
</feature>
<comment type="subcellular location">
    <subcellularLocation>
        <location evidence="1">Cellular thylakoid membrane</location>
        <topology evidence="1">Multi-pass membrane protein</topology>
    </subcellularLocation>
</comment>
<evidence type="ECO:0000256" key="1">
    <source>
        <dbReference type="ARBA" id="ARBA00004636"/>
    </source>
</evidence>
<organism evidence="17 18">
    <name type="scientific">Petrachloros mirabilis ULC683</name>
    <dbReference type="NCBI Taxonomy" id="2781853"/>
    <lineage>
        <taxon>Bacteria</taxon>
        <taxon>Bacillati</taxon>
        <taxon>Cyanobacteriota</taxon>
        <taxon>Cyanophyceae</taxon>
        <taxon>Synechococcales</taxon>
        <taxon>Petrachlorosaceae</taxon>
        <taxon>Petrachloros</taxon>
        <taxon>Petrachloros mirabilis</taxon>
    </lineage>
</organism>
<dbReference type="PANTHER" id="PTHR34803:SF2">
    <property type="entry name" value="PHOTOSYSTEM I REACTION CENTER SUBUNIT XI, CHLOROPLASTIC"/>
    <property type="match status" value="1"/>
</dbReference>
<evidence type="ECO:0000256" key="12">
    <source>
        <dbReference type="ARBA" id="ARBA00023136"/>
    </source>
</evidence>
<evidence type="ECO:0000313" key="18">
    <source>
        <dbReference type="Proteomes" id="UP000607397"/>
    </source>
</evidence>
<dbReference type="Pfam" id="PF00421">
    <property type="entry name" value="PSII"/>
    <property type="match status" value="2"/>
</dbReference>
<evidence type="ECO:0000256" key="4">
    <source>
        <dbReference type="ARBA" id="ARBA00019514"/>
    </source>
</evidence>
<dbReference type="InterPro" id="IPR000932">
    <property type="entry name" value="PS_antenna-like"/>
</dbReference>
<name>A0A8K2A8T0_9CYAN</name>
<evidence type="ECO:0000256" key="5">
    <source>
        <dbReference type="ARBA" id="ARBA00022494"/>
    </source>
</evidence>
<evidence type="ECO:0000313" key="17">
    <source>
        <dbReference type="EMBL" id="NCJ08391.1"/>
    </source>
</evidence>
<dbReference type="RefSeq" id="WP_161826863.1">
    <property type="nucleotide sequence ID" value="NZ_WVIC01000050.1"/>
</dbReference>
<evidence type="ECO:0000256" key="8">
    <source>
        <dbReference type="ARBA" id="ARBA00022836"/>
    </source>
</evidence>
<keyword evidence="6" id="KW-0602">Photosynthesis</keyword>
<keyword evidence="18" id="KW-1185">Reference proteome</keyword>
<sequence length="517" mass="55788">MTSTPISLWRSLGWSTQPAPETYVSDSVDPYSWWAGNFRFVDLSGRLLGAHIAHAGLIVLWAGAMTLFELSRFDPTVPMATQGLILLPHLAALGFGVGSEGQVVDFYPYFAIGVLHLVSAAVLGAGGLYHAVLGPERLDEQGFGYRWSDGNKMTTILGIHLLLLGVGALLFVLKAVLGGLYDPGVAQVRLITHPTLNPLTIFGYLVGITPDGWALQGMAAVQALEDVVGGHIWVGGLCILGGLWHLATQPFAWAKSILVWSAEAYLAYSQGALAYMGFWAAYFVSVNETVYPSVFYGPVGTTTLDGVITPRTWLMLFHVIFASLLLAGHLWHALRAKAKAAGFEFSQMRFQPQAQFGEIQFQEAPRFAGIIQPFRNDPMAGNLATPINNSDLALRWVNNLPIYRSGLSPVTRGLEIGMAHGYLLLGPFLKLGPLRQTDQALLAGFSSASALVLILSLCLYVYGVAMFQRRGPAGILPGNLQDYRSWNLFSSGFLVGGLGGVIFASFILLEVARAGIS</sequence>
<dbReference type="Pfam" id="PF02605">
    <property type="entry name" value="PsaL"/>
    <property type="match status" value="1"/>
</dbReference>
<evidence type="ECO:0000256" key="15">
    <source>
        <dbReference type="SAM" id="Phobius"/>
    </source>
</evidence>
<dbReference type="InterPro" id="IPR036001">
    <property type="entry name" value="PS_II_antenna-like_sf"/>
</dbReference>
<dbReference type="NCBIfam" id="TIGR03041">
    <property type="entry name" value="PS_antenn_a_b"/>
    <property type="match status" value="1"/>
</dbReference>
<feature type="domain" description="Photosystem I PsaL reaction centre subunit XI" evidence="16">
    <location>
        <begin position="371"/>
        <end position="509"/>
    </location>
</feature>
<evidence type="ECO:0000256" key="7">
    <source>
        <dbReference type="ARBA" id="ARBA00022692"/>
    </source>
</evidence>
<dbReference type="GO" id="GO:0009538">
    <property type="term" value="C:photosystem I reaction center"/>
    <property type="evidence" value="ECO:0007669"/>
    <property type="project" value="InterPro"/>
</dbReference>
<evidence type="ECO:0000256" key="14">
    <source>
        <dbReference type="ARBA" id="ARBA00033437"/>
    </source>
</evidence>
<evidence type="ECO:0000256" key="11">
    <source>
        <dbReference type="ARBA" id="ARBA00023078"/>
    </source>
</evidence>
<feature type="transmembrane region" description="Helical" evidence="15">
    <location>
        <begin position="265"/>
        <end position="284"/>
    </location>
</feature>
<keyword evidence="8" id="KW-0603">Photosystem I</keyword>
<evidence type="ECO:0000256" key="9">
    <source>
        <dbReference type="ARBA" id="ARBA00022989"/>
    </source>
</evidence>
<keyword evidence="11" id="KW-0793">Thylakoid</keyword>
<feature type="transmembrane region" description="Helical" evidence="15">
    <location>
        <begin position="109"/>
        <end position="132"/>
    </location>
</feature>
<comment type="similarity">
    <text evidence="2">Belongs to the PsbB/PsbC family. IsiA/Pcb subfamily.</text>
</comment>
<dbReference type="InterPro" id="IPR036592">
    <property type="entry name" value="PSI_PsaL_sf"/>
</dbReference>
<feature type="transmembrane region" description="Helical" evidence="15">
    <location>
        <begin position="48"/>
        <end position="68"/>
    </location>
</feature>
<dbReference type="Proteomes" id="UP000607397">
    <property type="component" value="Unassembled WGS sequence"/>
</dbReference>
<feature type="transmembrane region" description="Helical" evidence="15">
    <location>
        <begin position="485"/>
        <end position="509"/>
    </location>
</feature>
<evidence type="ECO:0000256" key="13">
    <source>
        <dbReference type="ARBA" id="ARBA00032768"/>
    </source>
</evidence>
<dbReference type="AlphaFoldDB" id="A0A8K2A8T0"/>
<evidence type="ECO:0000256" key="2">
    <source>
        <dbReference type="ARBA" id="ARBA00006689"/>
    </source>
</evidence>
<proteinExistence type="inferred from homology"/>
<keyword evidence="7 15" id="KW-0812">Transmembrane</keyword>
<dbReference type="InterPro" id="IPR022980">
    <property type="entry name" value="PSI_suXI"/>
</dbReference>
<keyword evidence="9 15" id="KW-1133">Transmembrane helix</keyword>
<dbReference type="GO" id="GO:0016168">
    <property type="term" value="F:chlorophyll binding"/>
    <property type="evidence" value="ECO:0007669"/>
    <property type="project" value="UniProtKB-KW"/>
</dbReference>
<dbReference type="EMBL" id="WVIC01000050">
    <property type="protein sequence ID" value="NCJ08391.1"/>
    <property type="molecule type" value="Genomic_DNA"/>
</dbReference>
<comment type="caution">
    <text evidence="17">The sequence shown here is derived from an EMBL/GenBank/DDBJ whole genome shotgun (WGS) entry which is preliminary data.</text>
</comment>
<dbReference type="SUPFAM" id="SSF81568">
    <property type="entry name" value="Photosystem I reaction center subunit XI, PsaL"/>
    <property type="match status" value="1"/>
</dbReference>
<dbReference type="GO" id="GO:0009767">
    <property type="term" value="P:photosynthetic electron transport chain"/>
    <property type="evidence" value="ECO:0007669"/>
    <property type="project" value="InterPro"/>
</dbReference>
<keyword evidence="5" id="KW-0148">Chlorophyll</keyword>
<dbReference type="Gene3D" id="1.20.1240.10">
    <property type="entry name" value="Photosystem I PsaL, reaction centre subunit XI"/>
    <property type="match status" value="1"/>
</dbReference>
<dbReference type="InterPro" id="IPR003757">
    <property type="entry name" value="PSI_PsaL"/>
</dbReference>
<reference evidence="17" key="1">
    <citation type="submission" date="2019-12" db="EMBL/GenBank/DDBJ databases">
        <title>High-Quality draft genome sequences of three cyanobacteria isolated from the limestone walls of the Old Cathedral of Coimbra.</title>
        <authorList>
            <person name="Tiago I."/>
            <person name="Soares F."/>
            <person name="Portugal A."/>
        </authorList>
    </citation>
    <scope>NUCLEOTIDE SEQUENCE [LARGE SCALE GENOMIC DNA]</scope>
    <source>
        <strain evidence="17">C</strain>
    </source>
</reference>
<feature type="transmembrane region" description="Helical" evidence="15">
    <location>
        <begin position="80"/>
        <end position="97"/>
    </location>
</feature>
<accession>A0A8K2A8T0</accession>
<dbReference type="PANTHER" id="PTHR34803">
    <property type="entry name" value="PHOTOSYSTEM I REACTION CENTER SUBUNIT XI, CHLOROPLASTIC"/>
    <property type="match status" value="1"/>
</dbReference>
<keyword evidence="10" id="KW-0157">Chromophore</keyword>
<protein>
    <recommendedName>
        <fullName evidence="4">Photosystem I reaction center subunit XI</fullName>
    </recommendedName>
    <alternativeName>
        <fullName evidence="13">PSI subunit V</fullName>
    </alternativeName>
    <alternativeName>
        <fullName evidence="14">PSI-L</fullName>
    </alternativeName>
</protein>
<dbReference type="GO" id="GO:0031676">
    <property type="term" value="C:plasma membrane-derived thylakoid membrane"/>
    <property type="evidence" value="ECO:0007669"/>
    <property type="project" value="UniProtKB-SubCell"/>
</dbReference>
<evidence type="ECO:0000259" key="16">
    <source>
        <dbReference type="Pfam" id="PF02605"/>
    </source>
</evidence>
<dbReference type="SUPFAM" id="SSF161077">
    <property type="entry name" value="Photosystem II antenna protein-like"/>
    <property type="match status" value="1"/>
</dbReference>